<dbReference type="Proteomes" id="UP000619761">
    <property type="component" value="Unassembled WGS sequence"/>
</dbReference>
<keyword evidence="2" id="KW-0413">Isomerase</keyword>
<dbReference type="Pfam" id="PF00849">
    <property type="entry name" value="PseudoU_synth_2"/>
    <property type="match status" value="1"/>
</dbReference>
<evidence type="ECO:0000256" key="7">
    <source>
        <dbReference type="ARBA" id="ARBA00041803"/>
    </source>
</evidence>
<dbReference type="EC" id="5.4.99.26" evidence="5"/>
<proteinExistence type="predicted"/>
<dbReference type="SUPFAM" id="SSF55120">
    <property type="entry name" value="Pseudouridine synthase"/>
    <property type="match status" value="1"/>
</dbReference>
<name>A0ABQ3AZ81_9GAMM</name>
<dbReference type="RefSeq" id="WP_308429272.1">
    <property type="nucleotide sequence ID" value="NZ_BMYZ01000001.1"/>
</dbReference>
<evidence type="ECO:0000256" key="2">
    <source>
        <dbReference type="ARBA" id="ARBA00023235"/>
    </source>
</evidence>
<evidence type="ECO:0000256" key="6">
    <source>
        <dbReference type="ARBA" id="ARBA00040675"/>
    </source>
</evidence>
<dbReference type="InterPro" id="IPR050188">
    <property type="entry name" value="RluA_PseudoU_synthase"/>
</dbReference>
<evidence type="ECO:0000256" key="8">
    <source>
        <dbReference type="ARBA" id="ARBA00041975"/>
    </source>
</evidence>
<evidence type="ECO:0000256" key="5">
    <source>
        <dbReference type="ARBA" id="ARBA00038943"/>
    </source>
</evidence>
<evidence type="ECO:0000256" key="3">
    <source>
        <dbReference type="ARBA" id="ARBA00036607"/>
    </source>
</evidence>
<comment type="catalytic activity">
    <reaction evidence="3">
        <text>uridine(65) in tRNA = pseudouridine(65) in tRNA</text>
        <dbReference type="Rhea" id="RHEA:42536"/>
        <dbReference type="Rhea" id="RHEA-COMP:10103"/>
        <dbReference type="Rhea" id="RHEA-COMP:10104"/>
        <dbReference type="ChEBI" id="CHEBI:65314"/>
        <dbReference type="ChEBI" id="CHEBI:65315"/>
        <dbReference type="EC" id="5.4.99.26"/>
    </reaction>
</comment>
<evidence type="ECO:0000256" key="4">
    <source>
        <dbReference type="ARBA" id="ARBA00037670"/>
    </source>
</evidence>
<accession>A0ABQ3AZ81</accession>
<keyword evidence="12" id="KW-1185">Reference proteome</keyword>
<evidence type="ECO:0000313" key="12">
    <source>
        <dbReference type="Proteomes" id="UP000619761"/>
    </source>
</evidence>
<comment type="caution">
    <text evidence="11">The sequence shown here is derived from an EMBL/GenBank/DDBJ whole genome shotgun (WGS) entry which is preliminary data.</text>
</comment>
<evidence type="ECO:0000313" key="11">
    <source>
        <dbReference type="EMBL" id="GGY71109.1"/>
    </source>
</evidence>
<feature type="domain" description="Pseudouridine synthase RsuA/RluA-like" evidence="10">
    <location>
        <begin position="15"/>
        <end position="173"/>
    </location>
</feature>
<dbReference type="NCBIfam" id="NF008321">
    <property type="entry name" value="PRK11112.1"/>
    <property type="match status" value="1"/>
</dbReference>
<dbReference type="InterPro" id="IPR006224">
    <property type="entry name" value="PsdUridine_synth_RluA-like_CS"/>
</dbReference>
<comment type="function">
    <text evidence="4">Responsible for synthesis of pseudouridine from uracil-65 in transfer RNAs.</text>
</comment>
<dbReference type="EMBL" id="BMYZ01000001">
    <property type="protein sequence ID" value="GGY71109.1"/>
    <property type="molecule type" value="Genomic_DNA"/>
</dbReference>
<dbReference type="PROSITE" id="PS01129">
    <property type="entry name" value="PSI_RLU"/>
    <property type="match status" value="1"/>
</dbReference>
<dbReference type="Gene3D" id="3.30.2350.10">
    <property type="entry name" value="Pseudouridine synthase"/>
    <property type="match status" value="1"/>
</dbReference>
<dbReference type="InterPro" id="IPR020103">
    <property type="entry name" value="PsdUridine_synth_cat_dom_sf"/>
</dbReference>
<evidence type="ECO:0000256" key="1">
    <source>
        <dbReference type="ARBA" id="ARBA00022694"/>
    </source>
</evidence>
<evidence type="ECO:0000259" key="10">
    <source>
        <dbReference type="Pfam" id="PF00849"/>
    </source>
</evidence>
<dbReference type="PANTHER" id="PTHR21600">
    <property type="entry name" value="MITOCHONDRIAL RNA PSEUDOURIDINE SYNTHASE"/>
    <property type="match status" value="1"/>
</dbReference>
<sequence length="259" mass="30029">MMSEQLDIIYRDEYLVAINKPSGLLVHRSMIDRHETRFAMQMLRDQIGQHVFPVHRLDKPTSGVLVFALNAEMAALMGNIFSEHYLQKTYVAIVRGIAPEHLLLDYPIIEELDKYTDQKARTPEPKPAITEFFRLAEVSLPYAIDKYPESRYSLVKCLPRTGRKHQIRRHLKHISHPIIGDAKHGKGNHNRFFQKTFNANRLLLAATELRFIHPIYNTDLKLVAPLDKTMAQLIQRFAWYNALPSEWLASQTQSNLYAP</sequence>
<reference evidence="12" key="1">
    <citation type="journal article" date="2019" name="Int. J. Syst. Evol. Microbiol.">
        <title>The Global Catalogue of Microorganisms (GCM) 10K type strain sequencing project: providing services to taxonomists for standard genome sequencing and annotation.</title>
        <authorList>
            <consortium name="The Broad Institute Genomics Platform"/>
            <consortium name="The Broad Institute Genome Sequencing Center for Infectious Disease"/>
            <person name="Wu L."/>
            <person name="Ma J."/>
        </authorList>
    </citation>
    <scope>NUCLEOTIDE SEQUENCE [LARGE SCALE GENOMIC DNA]</scope>
    <source>
        <strain evidence="12">KCTC 32239</strain>
    </source>
</reference>
<gene>
    <name evidence="11" type="primary">truC</name>
    <name evidence="11" type="ORF">GCM10011613_14600</name>
</gene>
<protein>
    <recommendedName>
        <fullName evidence="6">tRNA pseudouridine synthase C</fullName>
        <ecNumber evidence="5">5.4.99.26</ecNumber>
    </recommendedName>
    <alternativeName>
        <fullName evidence="8">tRNA pseudouridine(65) synthase</fullName>
    </alternativeName>
    <alternativeName>
        <fullName evidence="9">tRNA pseudouridylate synthase C</fullName>
    </alternativeName>
    <alternativeName>
        <fullName evidence="7">tRNA-uridine isomerase C</fullName>
    </alternativeName>
</protein>
<organism evidence="11 12">
    <name type="scientific">Cellvibrio zantedeschiae</name>
    <dbReference type="NCBI Taxonomy" id="1237077"/>
    <lineage>
        <taxon>Bacteria</taxon>
        <taxon>Pseudomonadati</taxon>
        <taxon>Pseudomonadota</taxon>
        <taxon>Gammaproteobacteria</taxon>
        <taxon>Cellvibrionales</taxon>
        <taxon>Cellvibrionaceae</taxon>
        <taxon>Cellvibrio</taxon>
    </lineage>
</organism>
<keyword evidence="1" id="KW-0819">tRNA processing</keyword>
<evidence type="ECO:0000256" key="9">
    <source>
        <dbReference type="ARBA" id="ARBA00043049"/>
    </source>
</evidence>
<dbReference type="PANTHER" id="PTHR21600:SF56">
    <property type="entry name" value="TRNA PSEUDOURIDINE SYNTHASE C"/>
    <property type="match status" value="1"/>
</dbReference>
<dbReference type="InterPro" id="IPR006145">
    <property type="entry name" value="PsdUridine_synth_RsuA/RluA"/>
</dbReference>